<evidence type="ECO:0000313" key="9">
    <source>
        <dbReference type="RefSeq" id="XP_011100485.1"/>
    </source>
</evidence>
<feature type="transmembrane region" description="Helical" evidence="6">
    <location>
        <begin position="174"/>
        <end position="197"/>
    </location>
</feature>
<keyword evidence="2 6" id="KW-0812">Transmembrane</keyword>
<dbReference type="KEGG" id="sind:105178663"/>
<dbReference type="InterPro" id="IPR003388">
    <property type="entry name" value="Reticulon"/>
</dbReference>
<dbReference type="Pfam" id="PF02453">
    <property type="entry name" value="Reticulon"/>
    <property type="match status" value="1"/>
</dbReference>
<evidence type="ECO:0000259" key="7">
    <source>
        <dbReference type="PROSITE" id="PS50845"/>
    </source>
</evidence>
<protein>
    <recommendedName>
        <fullName evidence="6">Reticulon-like protein</fullName>
    </recommendedName>
</protein>
<dbReference type="FunCoup" id="A0A6I9UGA7">
    <property type="interactions" value="926"/>
</dbReference>
<organism evidence="8 9">
    <name type="scientific">Sesamum indicum</name>
    <name type="common">Oriental sesame</name>
    <name type="synonym">Sesamum orientale</name>
    <dbReference type="NCBI Taxonomy" id="4182"/>
    <lineage>
        <taxon>Eukaryota</taxon>
        <taxon>Viridiplantae</taxon>
        <taxon>Streptophyta</taxon>
        <taxon>Embryophyta</taxon>
        <taxon>Tracheophyta</taxon>
        <taxon>Spermatophyta</taxon>
        <taxon>Magnoliopsida</taxon>
        <taxon>eudicotyledons</taxon>
        <taxon>Gunneridae</taxon>
        <taxon>Pentapetalae</taxon>
        <taxon>asterids</taxon>
        <taxon>lamiids</taxon>
        <taxon>Lamiales</taxon>
        <taxon>Pedaliaceae</taxon>
        <taxon>Sesamum</taxon>
    </lineage>
</organism>
<keyword evidence="4 6" id="KW-1133">Transmembrane helix</keyword>
<evidence type="ECO:0000256" key="3">
    <source>
        <dbReference type="ARBA" id="ARBA00022824"/>
    </source>
</evidence>
<evidence type="ECO:0000256" key="4">
    <source>
        <dbReference type="ARBA" id="ARBA00022989"/>
    </source>
</evidence>
<dbReference type="InterPro" id="IPR045064">
    <property type="entry name" value="Reticulon-like"/>
</dbReference>
<dbReference type="GeneID" id="105178663"/>
<dbReference type="AlphaFoldDB" id="A0A6I9UGA7"/>
<proteinExistence type="predicted"/>
<keyword evidence="8" id="KW-1185">Reference proteome</keyword>
<keyword evidence="3 6" id="KW-0256">Endoplasmic reticulum</keyword>
<dbReference type="InParanoid" id="A0A6I9UGA7"/>
<feature type="transmembrane region" description="Helical" evidence="6">
    <location>
        <begin position="93"/>
        <end position="113"/>
    </location>
</feature>
<dbReference type="GO" id="GO:0009617">
    <property type="term" value="P:response to bacterium"/>
    <property type="evidence" value="ECO:0007669"/>
    <property type="project" value="InterPro"/>
</dbReference>
<reference evidence="9" key="1">
    <citation type="submission" date="2025-08" db="UniProtKB">
        <authorList>
            <consortium name="RefSeq"/>
        </authorList>
    </citation>
    <scope>IDENTIFICATION</scope>
</reference>
<evidence type="ECO:0000256" key="1">
    <source>
        <dbReference type="ARBA" id="ARBA00004477"/>
    </source>
</evidence>
<dbReference type="RefSeq" id="XP_011100485.1">
    <property type="nucleotide sequence ID" value="XM_011102183.2"/>
</dbReference>
<dbReference type="PANTHER" id="PTHR10994:SF62">
    <property type="entry name" value="RETICULON-LIKE PROTEIN B8"/>
    <property type="match status" value="1"/>
</dbReference>
<evidence type="ECO:0000256" key="6">
    <source>
        <dbReference type="RuleBase" id="RU363132"/>
    </source>
</evidence>
<dbReference type="GO" id="GO:0005789">
    <property type="term" value="C:endoplasmic reticulum membrane"/>
    <property type="evidence" value="ECO:0007669"/>
    <property type="project" value="UniProtKB-SubCell"/>
</dbReference>
<name>A0A6I9UGA7_SESIN</name>
<dbReference type="PROSITE" id="PS50845">
    <property type="entry name" value="RETICULON"/>
    <property type="match status" value="1"/>
</dbReference>
<accession>A0A6I9UGA7</accession>
<evidence type="ECO:0000256" key="2">
    <source>
        <dbReference type="ARBA" id="ARBA00022692"/>
    </source>
</evidence>
<sequence>MPEGTKAEDLVNNLMETFSDSVSKHKNLSFSEEEKSDFVTSHINRLFGRQKPVHHILGGGKSADVLLWRNKKMSASFLSGATSIWMIFEWLNYHFISILCFVLVVGMVAQFFWKNFSGVLNRSPSQVPRLVLREEFCANIGKLIGSEVNRGLGCLQDVACSGNVKQFLVVVASLWAAAIIGSFCNFFTLLYLSFVAAHTLPALYEKYEDEVDSFLKKVLEQLQFNFRKLDSRVLSRIPTGRPREKKVE</sequence>
<dbReference type="Gramene" id="SIN_1007234.t">
    <property type="protein sequence ID" value="SIN_1007234.t"/>
    <property type="gene ID" value="SIN_1007234"/>
</dbReference>
<dbReference type="PANTHER" id="PTHR10994">
    <property type="entry name" value="RETICULON"/>
    <property type="match status" value="1"/>
</dbReference>
<gene>
    <name evidence="9" type="primary">LOC105178663</name>
</gene>
<dbReference type="Proteomes" id="UP000504604">
    <property type="component" value="Linkage group LG16"/>
</dbReference>
<dbReference type="OrthoDB" id="567788at2759"/>
<feature type="domain" description="Reticulon" evidence="7">
    <location>
        <begin position="62"/>
        <end position="248"/>
    </location>
</feature>
<comment type="subcellular location">
    <subcellularLocation>
        <location evidence="1 6">Endoplasmic reticulum membrane</location>
        <topology evidence="1 6">Multi-pass membrane protein</topology>
    </subcellularLocation>
</comment>
<keyword evidence="5 6" id="KW-0472">Membrane</keyword>
<evidence type="ECO:0000313" key="8">
    <source>
        <dbReference type="Proteomes" id="UP000504604"/>
    </source>
</evidence>
<evidence type="ECO:0000256" key="5">
    <source>
        <dbReference type="ARBA" id="ARBA00023136"/>
    </source>
</evidence>